<sequence>MKKVDSKILKGLSENQISAVTHPLSPLLVIAGPGS</sequence>
<evidence type="ECO:0000313" key="1">
    <source>
        <dbReference type="EMBL" id="SVD11731.1"/>
    </source>
</evidence>
<dbReference type="InterPro" id="IPR027417">
    <property type="entry name" value="P-loop_NTPase"/>
</dbReference>
<reference evidence="1" key="1">
    <citation type="submission" date="2018-05" db="EMBL/GenBank/DDBJ databases">
        <authorList>
            <person name="Lanie J.A."/>
            <person name="Ng W.-L."/>
            <person name="Kazmierczak K.M."/>
            <person name="Andrzejewski T.M."/>
            <person name="Davidsen T.M."/>
            <person name="Wayne K.J."/>
            <person name="Tettelin H."/>
            <person name="Glass J.I."/>
            <person name="Rusch D."/>
            <person name="Podicherti R."/>
            <person name="Tsui H.-C.T."/>
            <person name="Winkler M.E."/>
        </authorList>
    </citation>
    <scope>NUCLEOTIDE SEQUENCE</scope>
</reference>
<organism evidence="1">
    <name type="scientific">marine metagenome</name>
    <dbReference type="NCBI Taxonomy" id="408172"/>
    <lineage>
        <taxon>unclassified sequences</taxon>
        <taxon>metagenomes</taxon>
        <taxon>ecological metagenomes</taxon>
    </lineage>
</organism>
<dbReference type="EMBL" id="UINC01130581">
    <property type="protein sequence ID" value="SVD11731.1"/>
    <property type="molecule type" value="Genomic_DNA"/>
</dbReference>
<name>A0A382SS77_9ZZZZ</name>
<protein>
    <submittedName>
        <fullName evidence="1">Uncharacterized protein</fullName>
    </submittedName>
</protein>
<accession>A0A382SS77</accession>
<dbReference type="Gene3D" id="3.40.50.300">
    <property type="entry name" value="P-loop containing nucleotide triphosphate hydrolases"/>
    <property type="match status" value="1"/>
</dbReference>
<feature type="non-terminal residue" evidence="1">
    <location>
        <position position="35"/>
    </location>
</feature>
<proteinExistence type="predicted"/>
<dbReference type="AlphaFoldDB" id="A0A382SS77"/>
<gene>
    <name evidence="1" type="ORF">METZ01_LOCUS364585</name>
</gene>